<evidence type="ECO:0000313" key="6">
    <source>
        <dbReference type="EMBL" id="WIV61561.1"/>
    </source>
</evidence>
<dbReference type="SMART" id="SM00825">
    <property type="entry name" value="PKS_KS"/>
    <property type="match status" value="1"/>
</dbReference>
<dbReference type="Gene3D" id="3.10.129.110">
    <property type="entry name" value="Polyketide synthase dehydratase"/>
    <property type="match status" value="1"/>
</dbReference>
<dbReference type="Gene3D" id="3.40.47.10">
    <property type="match status" value="1"/>
</dbReference>
<dbReference type="SMART" id="SM00826">
    <property type="entry name" value="PKS_DH"/>
    <property type="match status" value="1"/>
</dbReference>
<evidence type="ECO:0000259" key="5">
    <source>
        <dbReference type="PROSITE" id="PS52004"/>
    </source>
</evidence>
<dbReference type="InterPro" id="IPR014030">
    <property type="entry name" value="Ketoacyl_synth_N"/>
</dbReference>
<evidence type="ECO:0000256" key="1">
    <source>
        <dbReference type="ARBA" id="ARBA00022450"/>
    </source>
</evidence>
<keyword evidence="3" id="KW-0808">Transferase</keyword>
<dbReference type="Gene3D" id="3.40.366.10">
    <property type="entry name" value="Malonyl-Coenzyme A Acyl Carrier Protein, domain 2"/>
    <property type="match status" value="1"/>
</dbReference>
<keyword evidence="2" id="KW-0597">Phosphoprotein</keyword>
<sequence>MSQQQPVAVVGMGVFLPGASTVDQYWRNLVEGTDAVTDVPPHRRDPAFHGHDGTGPDRTHGRRGGFTADTLDFDPVAHGVPPTSLAGTEPDQLTALAVAAAAVDDAGGLGRLGDPERIGVVLGRGGYLSPGLQGFDQRVRTVRQITRTVGELLPAAGPEVLDRLRTALLEPLGEFRPETAAGLVPNLAAARVANRLDLGGPAYTVDAACASSLVAVDQAISELTRNRCDVVLAGGVHQTQDDTLWSLFTQLGALSPSQRISPLSRAADGMLIGEGTAVVVLKRLADARRDGDRVYAVVRGSGTSSDGRGAGLLSPSVAGQTLALRRAWDGLDPTRISLLEAHGTATPAGDAAELTTVADVFGQADGPRAVIGSVKSMIGHTLPTAGVAGLVKVALALHHGVLPPTLHCADPNPLLDKTRFRVLAEAEPWGVLPRVAAVNAFGFGGVNAHVVLEAGDPAPKRRVRVDEPERVLRLAATTPEELLDRLDRPGADVGAGPCRIGIVGPDDRKLATARKVIAKVAAEGRSWHGGADVWCGVDPLLRGGKTVFLYPGLEADAEPRLDDVARHFGLDRPQWSTATVPARATSVSATGLLLDQALRRLAIRPDALAGHSVGEWTAMQAAGMYRAEPDLLERYWPEGFTLPEADYLVLGCPAARVAELLTGELVISHENAAKQTIVCGPPDAVAGFAATCRGLGIVARTLPFRSGFHTPLMRPHLAPFARLVAELDLRAPALPVWSATTTRPYPAAAAEVRALYLDHLLRPVRFRELTEALHEAGFRAFVQVGAGQLGSFVTDTLGERRHLVVAAASGTRAGLAQLHRVATALWTEGGDPDFAALEPKRIRLNTGNALLSLGESACGLLDTEPLPELPAGVPDAIVAEFTALLTETRRSAADVVAAAARRRTESTVDVSLAAMPYLRDHRFFRQRDGWPDESDFRPVVPATTLVDLACRAAERTWPGTKAVAVRDAVFSRWLIASPAQRVPVSMSREGDRVTVEIGPYALMTVELGGFGPPPSPTAPPGPETTPPLTAAEIYARREMFHGPAYQGLARLTGLGEQHIRGELVVPSAPGGLLDNVGQLLGCWLMATRSDGLLAFPRSIGGLTWYGPEPEPGTRLECLVRVRLPRPDVLEMDAELVRDGRVLAGIEGWRDVRFPCDRAAHRVYAFPDRHLLAERHDDGRVTVTDRWPTVAARDIYAGIYLSAAERAEFAAVPPLRQRGWLLRRIAAKDAVRAHLAEPVYPAEIRVHDDGTISGRHGRVLPALAVAVELTGETATAELRSQP</sequence>
<dbReference type="PANTHER" id="PTHR43775">
    <property type="entry name" value="FATTY ACID SYNTHASE"/>
    <property type="match status" value="1"/>
</dbReference>
<evidence type="ECO:0000256" key="2">
    <source>
        <dbReference type="ARBA" id="ARBA00022553"/>
    </source>
</evidence>
<dbReference type="InterPro" id="IPR014031">
    <property type="entry name" value="Ketoacyl_synth_C"/>
</dbReference>
<dbReference type="Proteomes" id="UP001227101">
    <property type="component" value="Chromosome"/>
</dbReference>
<dbReference type="Gene3D" id="3.30.70.250">
    <property type="entry name" value="Malonyl-CoA ACP transacylase, ACP-binding"/>
    <property type="match status" value="1"/>
</dbReference>
<protein>
    <submittedName>
        <fullName evidence="6">Beta-ketoacyl synthase N-terminal-like domain-containing protein</fullName>
    </submittedName>
</protein>
<dbReference type="EMBL" id="CP127173">
    <property type="protein sequence ID" value="WIV61561.1"/>
    <property type="molecule type" value="Genomic_DNA"/>
</dbReference>
<dbReference type="SUPFAM" id="SSF53901">
    <property type="entry name" value="Thiolase-like"/>
    <property type="match status" value="1"/>
</dbReference>
<dbReference type="Pfam" id="PF16197">
    <property type="entry name" value="KAsynt_C_assoc"/>
    <property type="match status" value="1"/>
</dbReference>
<proteinExistence type="predicted"/>
<evidence type="ECO:0000256" key="3">
    <source>
        <dbReference type="ARBA" id="ARBA00022679"/>
    </source>
</evidence>
<keyword evidence="1" id="KW-0596">Phosphopantetheine</keyword>
<feature type="region of interest" description="Disordered" evidence="4">
    <location>
        <begin position="36"/>
        <end position="64"/>
    </location>
</feature>
<dbReference type="PROSITE" id="PS52004">
    <property type="entry name" value="KS3_2"/>
    <property type="match status" value="1"/>
</dbReference>
<dbReference type="InterPro" id="IPR049552">
    <property type="entry name" value="PKS_DH_N"/>
</dbReference>
<name>A0ABY8Y1A0_9PSEU</name>
<dbReference type="Pfam" id="PF21089">
    <property type="entry name" value="PKS_DH_N"/>
    <property type="match status" value="1"/>
</dbReference>
<dbReference type="InterPro" id="IPR020841">
    <property type="entry name" value="PKS_Beta-ketoAc_synthase_dom"/>
</dbReference>
<dbReference type="InterPro" id="IPR018201">
    <property type="entry name" value="Ketoacyl_synth_AS"/>
</dbReference>
<reference evidence="6 7" key="1">
    <citation type="submission" date="2023-06" db="EMBL/GenBank/DDBJ databases">
        <authorList>
            <person name="Oyuntsetseg B."/>
            <person name="Kim S.B."/>
        </authorList>
    </citation>
    <scope>NUCLEOTIDE SEQUENCE [LARGE SCALE GENOMIC DNA]</scope>
    <source>
        <strain evidence="6 7">2-2</strain>
    </source>
</reference>
<dbReference type="SUPFAM" id="SSF52151">
    <property type="entry name" value="FabD/lysophospholipase-like"/>
    <property type="match status" value="1"/>
</dbReference>
<dbReference type="InterPro" id="IPR050091">
    <property type="entry name" value="PKS_NRPS_Biosynth_Enz"/>
</dbReference>
<dbReference type="Pfam" id="PF00109">
    <property type="entry name" value="ketoacyl-synt"/>
    <property type="match status" value="1"/>
</dbReference>
<dbReference type="InterPro" id="IPR001227">
    <property type="entry name" value="Ac_transferase_dom_sf"/>
</dbReference>
<dbReference type="InterPro" id="IPR032821">
    <property type="entry name" value="PKS_assoc"/>
</dbReference>
<dbReference type="Pfam" id="PF00698">
    <property type="entry name" value="Acyl_transf_1"/>
    <property type="match status" value="1"/>
</dbReference>
<dbReference type="Pfam" id="PF02801">
    <property type="entry name" value="Ketoacyl-synt_C"/>
    <property type="match status" value="1"/>
</dbReference>
<dbReference type="InterPro" id="IPR016039">
    <property type="entry name" value="Thiolase-like"/>
</dbReference>
<feature type="domain" description="Ketosynthase family 3 (KS3)" evidence="5">
    <location>
        <begin position="4"/>
        <end position="454"/>
    </location>
</feature>
<dbReference type="InterPro" id="IPR049551">
    <property type="entry name" value="PKS_DH_C"/>
</dbReference>
<dbReference type="InterPro" id="IPR020807">
    <property type="entry name" value="PKS_DH"/>
</dbReference>
<dbReference type="PROSITE" id="PS00606">
    <property type="entry name" value="KS3_1"/>
    <property type="match status" value="1"/>
</dbReference>
<evidence type="ECO:0000256" key="4">
    <source>
        <dbReference type="SAM" id="MobiDB-lite"/>
    </source>
</evidence>
<dbReference type="InterPro" id="IPR042104">
    <property type="entry name" value="PKS_dehydratase_sf"/>
</dbReference>
<dbReference type="InterPro" id="IPR014043">
    <property type="entry name" value="Acyl_transferase_dom"/>
</dbReference>
<accession>A0ABY8Y1A0</accession>
<keyword evidence="7" id="KW-1185">Reference proteome</keyword>
<dbReference type="RefSeq" id="WP_285459169.1">
    <property type="nucleotide sequence ID" value="NZ_CP127173.1"/>
</dbReference>
<dbReference type="Pfam" id="PF14765">
    <property type="entry name" value="PS-DH"/>
    <property type="match status" value="1"/>
</dbReference>
<dbReference type="InterPro" id="IPR016035">
    <property type="entry name" value="Acyl_Trfase/lysoPLipase"/>
</dbReference>
<evidence type="ECO:0000313" key="7">
    <source>
        <dbReference type="Proteomes" id="UP001227101"/>
    </source>
</evidence>
<dbReference type="SMART" id="SM00827">
    <property type="entry name" value="PKS_AT"/>
    <property type="match status" value="1"/>
</dbReference>
<dbReference type="CDD" id="cd00833">
    <property type="entry name" value="PKS"/>
    <property type="match status" value="1"/>
</dbReference>
<dbReference type="PANTHER" id="PTHR43775:SF37">
    <property type="entry name" value="SI:DKEY-61P9.11"/>
    <property type="match status" value="1"/>
</dbReference>
<gene>
    <name evidence="6" type="ORF">QP939_24630</name>
</gene>
<feature type="compositionally biased region" description="Basic and acidic residues" evidence="4">
    <location>
        <begin position="40"/>
        <end position="59"/>
    </location>
</feature>
<organism evidence="6 7">
    <name type="scientific">Amycolatopsis nalaikhensis</name>
    <dbReference type="NCBI Taxonomy" id="715472"/>
    <lineage>
        <taxon>Bacteria</taxon>
        <taxon>Bacillati</taxon>
        <taxon>Actinomycetota</taxon>
        <taxon>Actinomycetes</taxon>
        <taxon>Pseudonocardiales</taxon>
        <taxon>Pseudonocardiaceae</taxon>
        <taxon>Amycolatopsis</taxon>
    </lineage>
</organism>